<evidence type="ECO:0000313" key="2">
    <source>
        <dbReference type="Proteomes" id="UP000595498"/>
    </source>
</evidence>
<reference evidence="1 2" key="1">
    <citation type="submission" date="2021-01" db="EMBL/GenBank/DDBJ databases">
        <title>FDA dAtabase for Regulatory Grade micrObial Sequences (FDA-ARGOS): Supporting development and validation of Infectious Disease Dx tests.</title>
        <authorList>
            <person name="Sproer C."/>
            <person name="Gronow S."/>
            <person name="Severitt S."/>
            <person name="Schroder I."/>
            <person name="Tallon L."/>
            <person name="Sadzewicz L."/>
            <person name="Zhao X."/>
            <person name="Boylan J."/>
            <person name="Ott S."/>
            <person name="Bowen H."/>
            <person name="Vavikolanu K."/>
            <person name="Mehta A."/>
            <person name="Aluvathingal J."/>
            <person name="Nadendla S."/>
            <person name="Lowell S."/>
            <person name="Myers T."/>
            <person name="Yan Y."/>
            <person name="Sichtig H."/>
        </authorList>
    </citation>
    <scope>NUCLEOTIDE SEQUENCE [LARGE SCALE GENOMIC DNA]</scope>
    <source>
        <strain evidence="1 2">FDAARGOS_1141</strain>
    </source>
</reference>
<sequence length="56" mass="6466">MSFKRRLNDELQREFFSSDNNTFPAGSDNEYRVYRLKVQQPTVQSSANSHANVATI</sequence>
<protein>
    <submittedName>
        <fullName evidence="1">Uncharacterized protein</fullName>
    </submittedName>
</protein>
<organism evidence="1 2">
    <name type="scientific">Sphingobacterium multivorum</name>
    <dbReference type="NCBI Taxonomy" id="28454"/>
    <lineage>
        <taxon>Bacteria</taxon>
        <taxon>Pseudomonadati</taxon>
        <taxon>Bacteroidota</taxon>
        <taxon>Sphingobacteriia</taxon>
        <taxon>Sphingobacteriales</taxon>
        <taxon>Sphingobacteriaceae</taxon>
        <taxon>Sphingobacterium</taxon>
    </lineage>
</organism>
<accession>A0ABX7CVP6</accession>
<evidence type="ECO:0000313" key="1">
    <source>
        <dbReference type="EMBL" id="QQT56147.1"/>
    </source>
</evidence>
<keyword evidence="2" id="KW-1185">Reference proteome</keyword>
<proteinExistence type="predicted"/>
<dbReference type="Proteomes" id="UP000595498">
    <property type="component" value="Chromosome"/>
</dbReference>
<name>A0ABX7CVP6_SPHMU</name>
<dbReference type="EMBL" id="CP068224">
    <property type="protein sequence ID" value="QQT56147.1"/>
    <property type="molecule type" value="Genomic_DNA"/>
</dbReference>
<gene>
    <name evidence="1" type="ORF">I6I98_13140</name>
</gene>